<feature type="domain" description="Histidine kinase" evidence="12">
    <location>
        <begin position="252"/>
        <end position="452"/>
    </location>
</feature>
<keyword evidence="9" id="KW-0902">Two-component regulatory system</keyword>
<reference evidence="14" key="2">
    <citation type="submission" date="2023-01" db="EMBL/GenBank/DDBJ databases">
        <title>Draft genome sequence of Devosia yakushimensis strain NBRC 103855.</title>
        <authorList>
            <person name="Sun Q."/>
            <person name="Mori K."/>
        </authorList>
    </citation>
    <scope>NUCLEOTIDE SEQUENCE</scope>
    <source>
        <strain evidence="14">NBRC 103855</strain>
    </source>
</reference>
<keyword evidence="8 11" id="KW-1133">Transmembrane helix</keyword>
<dbReference type="InterPro" id="IPR050428">
    <property type="entry name" value="TCS_sensor_his_kinase"/>
</dbReference>
<dbReference type="PANTHER" id="PTHR45436">
    <property type="entry name" value="SENSOR HISTIDINE KINASE YKOH"/>
    <property type="match status" value="1"/>
</dbReference>
<keyword evidence="7 14" id="KW-0418">Kinase</keyword>
<comment type="caution">
    <text evidence="14">The sequence shown here is derived from an EMBL/GenBank/DDBJ whole genome shotgun (WGS) entry which is preliminary data.</text>
</comment>
<protein>
    <recommendedName>
        <fullName evidence="3">histidine kinase</fullName>
        <ecNumber evidence="3">2.7.13.3</ecNumber>
    </recommendedName>
</protein>
<evidence type="ECO:0000256" key="9">
    <source>
        <dbReference type="ARBA" id="ARBA00023012"/>
    </source>
</evidence>
<keyword evidence="6 11" id="KW-0812">Transmembrane</keyword>
<dbReference type="CDD" id="cd00082">
    <property type="entry name" value="HisKA"/>
    <property type="match status" value="1"/>
</dbReference>
<evidence type="ECO:0000313" key="15">
    <source>
        <dbReference type="Proteomes" id="UP001161406"/>
    </source>
</evidence>
<evidence type="ECO:0000259" key="12">
    <source>
        <dbReference type="PROSITE" id="PS50109"/>
    </source>
</evidence>
<keyword evidence="5" id="KW-0808">Transferase</keyword>
<sequence length="465" mass="49176">MKTSKPKRLERKLTIRMVQVQALALILFFGAGVYPLVVSPILTALGDARPLDANVMTIFAQSLTGIEGDRITAKPNMELDKIHSEYPTMWIYAVTEAGAAASFGTLPELLGTASDQLWQLEALEVRPVGGGEGAVALKTEISPIGPVRVVTGNGPTVGAASIIGWISAFIAAAIAAVVLLVCSIVIPIVVRREMRGLKIVAEQAQLIHIGARGTRLSADGVPQEVQPLVSAVNGALDRLDESHAERERFLADSAHELRTPIAILQTRIETEAAFPAKSRLLLDVARLSSLADQLLDLQRMDLAGNVFVPVDLVELGGQVVGDLAPLANAAGYELSLMATEAPVYINGDPASLSRALINVVQNAIAYGGQRGEILVEVNRYGTIAISDEGPGIPPPDRDRVFEPFFRLKPSSRGAGLGLNLVEAIISRHHGRVAIVDAASGGACVVIDLPLLGATNRSALPGWARA</sequence>
<dbReference type="InterPro" id="IPR036890">
    <property type="entry name" value="HATPase_C_sf"/>
</dbReference>
<dbReference type="InterPro" id="IPR003661">
    <property type="entry name" value="HisK_dim/P_dom"/>
</dbReference>
<dbReference type="PANTHER" id="PTHR45436:SF15">
    <property type="entry name" value="SENSOR HISTIDINE KINASE CUSS"/>
    <property type="match status" value="1"/>
</dbReference>
<proteinExistence type="predicted"/>
<evidence type="ECO:0000256" key="10">
    <source>
        <dbReference type="ARBA" id="ARBA00023136"/>
    </source>
</evidence>
<gene>
    <name evidence="14" type="ORF">GCM10007913_29070</name>
</gene>
<organism evidence="14 15">
    <name type="scientific">Devosia yakushimensis</name>
    <dbReference type="NCBI Taxonomy" id="470028"/>
    <lineage>
        <taxon>Bacteria</taxon>
        <taxon>Pseudomonadati</taxon>
        <taxon>Pseudomonadota</taxon>
        <taxon>Alphaproteobacteria</taxon>
        <taxon>Hyphomicrobiales</taxon>
        <taxon>Devosiaceae</taxon>
        <taxon>Devosia</taxon>
    </lineage>
</organism>
<dbReference type="SMART" id="SM00387">
    <property type="entry name" value="HATPase_c"/>
    <property type="match status" value="1"/>
</dbReference>
<evidence type="ECO:0000256" key="2">
    <source>
        <dbReference type="ARBA" id="ARBA00004141"/>
    </source>
</evidence>
<dbReference type="InterPro" id="IPR003594">
    <property type="entry name" value="HATPase_dom"/>
</dbReference>
<dbReference type="GO" id="GO:0016301">
    <property type="term" value="F:kinase activity"/>
    <property type="evidence" value="ECO:0007669"/>
    <property type="project" value="UniProtKB-KW"/>
</dbReference>
<feature type="transmembrane region" description="Helical" evidence="11">
    <location>
        <begin position="162"/>
        <end position="190"/>
    </location>
</feature>
<comment type="subcellular location">
    <subcellularLocation>
        <location evidence="2">Membrane</location>
        <topology evidence="2">Multi-pass membrane protein</topology>
    </subcellularLocation>
</comment>
<evidence type="ECO:0000256" key="3">
    <source>
        <dbReference type="ARBA" id="ARBA00012438"/>
    </source>
</evidence>
<evidence type="ECO:0000256" key="4">
    <source>
        <dbReference type="ARBA" id="ARBA00022553"/>
    </source>
</evidence>
<dbReference type="EC" id="2.7.13.3" evidence="3"/>
<feature type="transmembrane region" description="Helical" evidence="11">
    <location>
        <begin position="20"/>
        <end position="42"/>
    </location>
</feature>
<evidence type="ECO:0000256" key="6">
    <source>
        <dbReference type="ARBA" id="ARBA00022692"/>
    </source>
</evidence>
<name>A0ABQ5UIH8_9HYPH</name>
<dbReference type="InterPro" id="IPR003660">
    <property type="entry name" value="HAMP_dom"/>
</dbReference>
<keyword evidence="15" id="KW-1185">Reference proteome</keyword>
<evidence type="ECO:0000256" key="5">
    <source>
        <dbReference type="ARBA" id="ARBA00022679"/>
    </source>
</evidence>
<evidence type="ECO:0000256" key="7">
    <source>
        <dbReference type="ARBA" id="ARBA00022777"/>
    </source>
</evidence>
<dbReference type="RefSeq" id="WP_284392058.1">
    <property type="nucleotide sequence ID" value="NZ_BSNG01000001.1"/>
</dbReference>
<dbReference type="InterPro" id="IPR004358">
    <property type="entry name" value="Sig_transdc_His_kin-like_C"/>
</dbReference>
<dbReference type="EMBL" id="BSNG01000001">
    <property type="protein sequence ID" value="GLQ10975.1"/>
    <property type="molecule type" value="Genomic_DNA"/>
</dbReference>
<dbReference type="Gene3D" id="3.30.565.10">
    <property type="entry name" value="Histidine kinase-like ATPase, C-terminal domain"/>
    <property type="match status" value="1"/>
</dbReference>
<evidence type="ECO:0000256" key="8">
    <source>
        <dbReference type="ARBA" id="ARBA00022989"/>
    </source>
</evidence>
<dbReference type="PROSITE" id="PS50885">
    <property type="entry name" value="HAMP"/>
    <property type="match status" value="1"/>
</dbReference>
<dbReference type="InterPro" id="IPR036097">
    <property type="entry name" value="HisK_dim/P_sf"/>
</dbReference>
<feature type="domain" description="HAMP" evidence="13">
    <location>
        <begin position="191"/>
        <end position="244"/>
    </location>
</feature>
<comment type="catalytic activity">
    <reaction evidence="1">
        <text>ATP + protein L-histidine = ADP + protein N-phospho-L-histidine.</text>
        <dbReference type="EC" id="2.7.13.3"/>
    </reaction>
</comment>
<evidence type="ECO:0000313" key="14">
    <source>
        <dbReference type="EMBL" id="GLQ10975.1"/>
    </source>
</evidence>
<keyword evidence="10 11" id="KW-0472">Membrane</keyword>
<dbReference type="SMART" id="SM00388">
    <property type="entry name" value="HisKA"/>
    <property type="match status" value="1"/>
</dbReference>
<dbReference type="PRINTS" id="PR00344">
    <property type="entry name" value="BCTRLSENSOR"/>
</dbReference>
<dbReference type="PROSITE" id="PS50109">
    <property type="entry name" value="HIS_KIN"/>
    <property type="match status" value="1"/>
</dbReference>
<evidence type="ECO:0000256" key="11">
    <source>
        <dbReference type="SAM" id="Phobius"/>
    </source>
</evidence>
<accession>A0ABQ5UIH8</accession>
<dbReference type="SUPFAM" id="SSF47384">
    <property type="entry name" value="Homodimeric domain of signal transducing histidine kinase"/>
    <property type="match status" value="1"/>
</dbReference>
<evidence type="ECO:0000256" key="1">
    <source>
        <dbReference type="ARBA" id="ARBA00000085"/>
    </source>
</evidence>
<evidence type="ECO:0000259" key="13">
    <source>
        <dbReference type="PROSITE" id="PS50885"/>
    </source>
</evidence>
<dbReference type="InterPro" id="IPR005467">
    <property type="entry name" value="His_kinase_dom"/>
</dbReference>
<dbReference type="Proteomes" id="UP001161406">
    <property type="component" value="Unassembled WGS sequence"/>
</dbReference>
<dbReference type="Gene3D" id="1.10.287.130">
    <property type="match status" value="1"/>
</dbReference>
<reference evidence="14" key="1">
    <citation type="journal article" date="2014" name="Int. J. Syst. Evol. Microbiol.">
        <title>Complete genome of a new Firmicutes species belonging to the dominant human colonic microbiota ('Ruminococcus bicirculans') reveals two chromosomes and a selective capacity to utilize plant glucans.</title>
        <authorList>
            <consortium name="NISC Comparative Sequencing Program"/>
            <person name="Wegmann U."/>
            <person name="Louis P."/>
            <person name="Goesmann A."/>
            <person name="Henrissat B."/>
            <person name="Duncan S.H."/>
            <person name="Flint H.J."/>
        </authorList>
    </citation>
    <scope>NUCLEOTIDE SEQUENCE</scope>
    <source>
        <strain evidence="14">NBRC 103855</strain>
    </source>
</reference>
<dbReference type="Pfam" id="PF02518">
    <property type="entry name" value="HATPase_c"/>
    <property type="match status" value="1"/>
</dbReference>
<keyword evidence="4" id="KW-0597">Phosphoprotein</keyword>
<dbReference type="SUPFAM" id="SSF55874">
    <property type="entry name" value="ATPase domain of HSP90 chaperone/DNA topoisomerase II/histidine kinase"/>
    <property type="match status" value="1"/>
</dbReference>